<feature type="compositionally biased region" description="Low complexity" evidence="4">
    <location>
        <begin position="266"/>
        <end position="280"/>
    </location>
</feature>
<dbReference type="EMBL" id="JALJOQ010000011">
    <property type="protein sequence ID" value="KAK9811091.1"/>
    <property type="molecule type" value="Genomic_DNA"/>
</dbReference>
<evidence type="ECO:0000256" key="4">
    <source>
        <dbReference type="SAM" id="MobiDB-lite"/>
    </source>
</evidence>
<keyword evidence="7" id="KW-1185">Reference proteome</keyword>
<evidence type="ECO:0000259" key="5">
    <source>
        <dbReference type="Pfam" id="PF09649"/>
    </source>
</evidence>
<dbReference type="PANTHER" id="PTHR15410">
    <property type="entry name" value="HIRA-INTERACTING PROTEIN 3"/>
    <property type="match status" value="1"/>
</dbReference>
<feature type="region of interest" description="Disordered" evidence="4">
    <location>
        <begin position="206"/>
        <end position="374"/>
    </location>
</feature>
<feature type="domain" description="Histone chaperone" evidence="5">
    <location>
        <begin position="220"/>
        <end position="241"/>
    </location>
</feature>
<feature type="compositionally biased region" description="Basic and acidic residues" evidence="4">
    <location>
        <begin position="100"/>
        <end position="113"/>
    </location>
</feature>
<dbReference type="InterPro" id="IPR037647">
    <property type="entry name" value="HIRIP3"/>
</dbReference>
<dbReference type="PANTHER" id="PTHR15410:SF2">
    <property type="entry name" value="HIRA-INTERACTING PROTEIN 3"/>
    <property type="match status" value="1"/>
</dbReference>
<feature type="compositionally biased region" description="Basic and acidic residues" evidence="4">
    <location>
        <begin position="121"/>
        <end position="139"/>
    </location>
</feature>
<dbReference type="Proteomes" id="UP001465755">
    <property type="component" value="Unassembled WGS sequence"/>
</dbReference>
<dbReference type="GO" id="GO:0005634">
    <property type="term" value="C:nucleus"/>
    <property type="evidence" value="ECO:0007669"/>
    <property type="project" value="UniProtKB-SubCell"/>
</dbReference>
<comment type="subcellular location">
    <subcellularLocation>
        <location evidence="1">Nucleus</location>
    </subcellularLocation>
</comment>
<organism evidence="6 7">
    <name type="scientific">Symbiochloris irregularis</name>
    <dbReference type="NCBI Taxonomy" id="706552"/>
    <lineage>
        <taxon>Eukaryota</taxon>
        <taxon>Viridiplantae</taxon>
        <taxon>Chlorophyta</taxon>
        <taxon>core chlorophytes</taxon>
        <taxon>Trebouxiophyceae</taxon>
        <taxon>Trebouxiales</taxon>
        <taxon>Trebouxiaceae</taxon>
        <taxon>Symbiochloris</taxon>
    </lineage>
</organism>
<feature type="compositionally biased region" description="Low complexity" evidence="4">
    <location>
        <begin position="365"/>
        <end position="374"/>
    </location>
</feature>
<sequence length="444" mass="48845">MVKIVNERVVLNALRHRAKFIREKAATLSMKELRAHLEQDLKLQPQELKPFKKFLETKTLKLLHQDDENEGDEHDPAGPQDSDEENERPREKKEKKRKSEKPVKRPAPAEKEKKKSVKKAKAADRDKPAKKAKREKPEPADDDEDRPHKAAGGKTHGSRVLHLQSICKRATIKIPPNTYRGDPSEQELAERIEALLGKHGLSRKAGEREIMKTKARLQTERELEGIDTGNIVDGGRRARRAAAPTLNYKDLQGSSDSDDEPDLGSDSDSGSGSDSGAAPSDDGRRTKRRKSESSASEEAASGQDAEPEQEEPVSPPPKKEPAAVSQEKASPRKRRTVLDDSSDDDEANSPPGKRPRAESAAQPIDSAAAEAEPAADDSNYLLKALLWPLPARGPHLDPSAAQPLAVPQHDADNSTWTRASACPPASVVRYLSSMQYCQHASMHS</sequence>
<keyword evidence="2" id="KW-0143">Chaperone</keyword>
<protein>
    <recommendedName>
        <fullName evidence="5">Histone chaperone domain-containing protein</fullName>
    </recommendedName>
</protein>
<reference evidence="6 7" key="1">
    <citation type="journal article" date="2024" name="Nat. Commun.">
        <title>Phylogenomics reveals the evolutionary origins of lichenization in chlorophyte algae.</title>
        <authorList>
            <person name="Puginier C."/>
            <person name="Libourel C."/>
            <person name="Otte J."/>
            <person name="Skaloud P."/>
            <person name="Haon M."/>
            <person name="Grisel S."/>
            <person name="Petersen M."/>
            <person name="Berrin J.G."/>
            <person name="Delaux P.M."/>
            <person name="Dal Grande F."/>
            <person name="Keller J."/>
        </authorList>
    </citation>
    <scope>NUCLEOTIDE SEQUENCE [LARGE SCALE GENOMIC DNA]</scope>
    <source>
        <strain evidence="6 7">SAG 2036</strain>
    </source>
</reference>
<dbReference type="Pfam" id="PF09649">
    <property type="entry name" value="CHZ"/>
    <property type="match status" value="1"/>
</dbReference>
<name>A0AAW1PCI2_9CHLO</name>
<comment type="caution">
    <text evidence="6">The sequence shown here is derived from an EMBL/GenBank/DDBJ whole genome shotgun (WGS) entry which is preliminary data.</text>
</comment>
<keyword evidence="3" id="KW-0539">Nucleus</keyword>
<evidence type="ECO:0000313" key="6">
    <source>
        <dbReference type="EMBL" id="KAK9811091.1"/>
    </source>
</evidence>
<feature type="compositionally biased region" description="Acidic residues" evidence="4">
    <location>
        <begin position="256"/>
        <end position="265"/>
    </location>
</feature>
<feature type="region of interest" description="Disordered" evidence="4">
    <location>
        <begin position="64"/>
        <end position="162"/>
    </location>
</feature>
<dbReference type="InterPro" id="IPR019098">
    <property type="entry name" value="Histone_chaperone_domain_CHZ"/>
</dbReference>
<feature type="region of interest" description="Disordered" evidence="4">
    <location>
        <begin position="398"/>
        <end position="417"/>
    </location>
</feature>
<gene>
    <name evidence="6" type="ORF">WJX73_001777</name>
</gene>
<evidence type="ECO:0000313" key="7">
    <source>
        <dbReference type="Proteomes" id="UP001465755"/>
    </source>
</evidence>
<dbReference type="AlphaFoldDB" id="A0AAW1PCI2"/>
<evidence type="ECO:0000256" key="1">
    <source>
        <dbReference type="ARBA" id="ARBA00004123"/>
    </source>
</evidence>
<accession>A0AAW1PCI2</accession>
<proteinExistence type="predicted"/>
<feature type="compositionally biased region" description="Basic and acidic residues" evidence="4">
    <location>
        <begin position="206"/>
        <end position="224"/>
    </location>
</feature>
<evidence type="ECO:0000256" key="3">
    <source>
        <dbReference type="ARBA" id="ARBA00023242"/>
    </source>
</evidence>
<evidence type="ECO:0000256" key="2">
    <source>
        <dbReference type="ARBA" id="ARBA00023186"/>
    </source>
</evidence>